<dbReference type="SUPFAM" id="SSF51735">
    <property type="entry name" value="NAD(P)-binding Rossmann-fold domains"/>
    <property type="match status" value="1"/>
</dbReference>
<dbReference type="Pfam" id="PF02826">
    <property type="entry name" value="2-Hacid_dh_C"/>
    <property type="match status" value="1"/>
</dbReference>
<dbReference type="PANTHER" id="PTHR43333:SF1">
    <property type="entry name" value="D-ISOMER SPECIFIC 2-HYDROXYACID DEHYDROGENASE NAD-BINDING DOMAIN-CONTAINING PROTEIN"/>
    <property type="match status" value="1"/>
</dbReference>
<protein>
    <submittedName>
        <fullName evidence="7">D-2-hydroxyacid dehydrogenase</fullName>
    </submittedName>
</protein>
<dbReference type="RefSeq" id="WP_289217143.1">
    <property type="nucleotide sequence ID" value="NZ_JAPVRC010000012.1"/>
</dbReference>
<dbReference type="CDD" id="cd05300">
    <property type="entry name" value="2-Hacid_dh_1"/>
    <property type="match status" value="1"/>
</dbReference>
<dbReference type="Proteomes" id="UP001596494">
    <property type="component" value="Unassembled WGS sequence"/>
</dbReference>
<proteinExistence type="inferred from homology"/>
<dbReference type="PANTHER" id="PTHR43333">
    <property type="entry name" value="2-HACID_DH_C DOMAIN-CONTAINING PROTEIN"/>
    <property type="match status" value="1"/>
</dbReference>
<dbReference type="Gene3D" id="3.40.50.720">
    <property type="entry name" value="NAD(P)-binding Rossmann-like Domain"/>
    <property type="match status" value="2"/>
</dbReference>
<evidence type="ECO:0000256" key="4">
    <source>
        <dbReference type="RuleBase" id="RU003719"/>
    </source>
</evidence>
<evidence type="ECO:0000313" key="7">
    <source>
        <dbReference type="EMBL" id="MFC7320257.1"/>
    </source>
</evidence>
<name>A0ABW2K2A0_9BACI</name>
<evidence type="ECO:0000313" key="8">
    <source>
        <dbReference type="Proteomes" id="UP001596494"/>
    </source>
</evidence>
<feature type="domain" description="D-isomer specific 2-hydroxyacid dehydrogenase catalytic" evidence="5">
    <location>
        <begin position="11"/>
        <end position="310"/>
    </location>
</feature>
<reference evidence="8" key="1">
    <citation type="journal article" date="2019" name="Int. J. Syst. Evol. Microbiol.">
        <title>The Global Catalogue of Microorganisms (GCM) 10K type strain sequencing project: providing services to taxonomists for standard genome sequencing and annotation.</title>
        <authorList>
            <consortium name="The Broad Institute Genomics Platform"/>
            <consortium name="The Broad Institute Genome Sequencing Center for Infectious Disease"/>
            <person name="Wu L."/>
            <person name="Ma J."/>
        </authorList>
    </citation>
    <scope>NUCLEOTIDE SEQUENCE [LARGE SCALE GENOMIC DNA]</scope>
    <source>
        <strain evidence="8">CCUG 73951</strain>
    </source>
</reference>
<dbReference type="InterPro" id="IPR006139">
    <property type="entry name" value="D-isomer_2_OHA_DH_cat_dom"/>
</dbReference>
<dbReference type="InterPro" id="IPR006140">
    <property type="entry name" value="D-isomer_DH_NAD-bd"/>
</dbReference>
<accession>A0ABW2K2A0</accession>
<dbReference type="Pfam" id="PF00389">
    <property type="entry name" value="2-Hacid_dh"/>
    <property type="match status" value="1"/>
</dbReference>
<comment type="caution">
    <text evidence="7">The sequence shown here is derived from an EMBL/GenBank/DDBJ whole genome shotgun (WGS) entry which is preliminary data.</text>
</comment>
<evidence type="ECO:0000256" key="2">
    <source>
        <dbReference type="ARBA" id="ARBA00023002"/>
    </source>
</evidence>
<dbReference type="SUPFAM" id="SSF52283">
    <property type="entry name" value="Formate/glycerate dehydrogenase catalytic domain-like"/>
    <property type="match status" value="1"/>
</dbReference>
<gene>
    <name evidence="7" type="ORF">ACFQMN_05155</name>
</gene>
<keyword evidence="3" id="KW-0520">NAD</keyword>
<evidence type="ECO:0000259" key="6">
    <source>
        <dbReference type="Pfam" id="PF02826"/>
    </source>
</evidence>
<feature type="domain" description="D-isomer specific 2-hydroxyacid dehydrogenase NAD-binding" evidence="6">
    <location>
        <begin position="105"/>
        <end position="279"/>
    </location>
</feature>
<keyword evidence="2 4" id="KW-0560">Oxidoreductase</keyword>
<comment type="similarity">
    <text evidence="1 4">Belongs to the D-isomer specific 2-hydroxyacid dehydrogenase family.</text>
</comment>
<organism evidence="7 8">
    <name type="scientific">Halobacillus campisalis</name>
    <dbReference type="NCBI Taxonomy" id="435909"/>
    <lineage>
        <taxon>Bacteria</taxon>
        <taxon>Bacillati</taxon>
        <taxon>Bacillota</taxon>
        <taxon>Bacilli</taxon>
        <taxon>Bacillales</taxon>
        <taxon>Bacillaceae</taxon>
        <taxon>Halobacillus</taxon>
    </lineage>
</organism>
<dbReference type="EMBL" id="JBHTBY010000004">
    <property type="protein sequence ID" value="MFC7320257.1"/>
    <property type="molecule type" value="Genomic_DNA"/>
</dbReference>
<evidence type="ECO:0000259" key="5">
    <source>
        <dbReference type="Pfam" id="PF00389"/>
    </source>
</evidence>
<evidence type="ECO:0000256" key="1">
    <source>
        <dbReference type="ARBA" id="ARBA00005854"/>
    </source>
</evidence>
<dbReference type="InterPro" id="IPR036291">
    <property type="entry name" value="NAD(P)-bd_dom_sf"/>
</dbReference>
<sequence length="316" mass="35722">MIVLSAIKRVPESIKKHIQHTFKEADFLWCHGIEEAEQHLNKAEIFITYGEDLNDALIDKAKHLKWIMVLSAGMDRMPFEAIGERDILVTNVRGIHAQPMAEYALSMILQVARNAKVLYQREKEHAWDRSVPMAELSGSNMVLLGTGAIAQETARLAKAFNMKTIGVSRSGKSKSYFDETCTVEEMHTVLPEADYVVAALPSTPETSYLLTKDHFALMPARSVFLNMGRGDLVESSVILEAVQQEEISHAVLDVFEQEPLPKDHPFWKEEKVTITSHLSGISPQYVPRAFEVFERNMNAYLNNGEMENIIDTKRGY</sequence>
<evidence type="ECO:0000256" key="3">
    <source>
        <dbReference type="ARBA" id="ARBA00023027"/>
    </source>
</evidence>
<keyword evidence="8" id="KW-1185">Reference proteome</keyword>